<dbReference type="GO" id="GO:0006809">
    <property type="term" value="P:nitric oxide biosynthetic process"/>
    <property type="evidence" value="ECO:0007669"/>
    <property type="project" value="InterPro"/>
</dbReference>
<comment type="catalytic activity">
    <reaction evidence="18">
        <text>nitrite + NADP(+) + H2O = nitrate + NADPH + H(+)</text>
        <dbReference type="Rhea" id="RHEA:19061"/>
        <dbReference type="ChEBI" id="CHEBI:15377"/>
        <dbReference type="ChEBI" id="CHEBI:15378"/>
        <dbReference type="ChEBI" id="CHEBI:16301"/>
        <dbReference type="ChEBI" id="CHEBI:17632"/>
        <dbReference type="ChEBI" id="CHEBI:57783"/>
        <dbReference type="ChEBI" id="CHEBI:58349"/>
        <dbReference type="EC" id="1.7.1.3"/>
    </reaction>
</comment>
<evidence type="ECO:0000259" key="21">
    <source>
        <dbReference type="PROSITE" id="PS50255"/>
    </source>
</evidence>
<comment type="similarity">
    <text evidence="4">Belongs to the nitrate reductase family.</text>
</comment>
<evidence type="ECO:0000256" key="1">
    <source>
        <dbReference type="ARBA" id="ARBA00001971"/>
    </source>
</evidence>
<evidence type="ECO:0000256" key="3">
    <source>
        <dbReference type="ARBA" id="ARBA00003838"/>
    </source>
</evidence>
<dbReference type="InterPro" id="IPR017938">
    <property type="entry name" value="Riboflavin_synthase-like_b-brl"/>
</dbReference>
<dbReference type="Gene3D" id="2.40.30.10">
    <property type="entry name" value="Translation factors"/>
    <property type="match status" value="1"/>
</dbReference>
<dbReference type="InterPro" id="IPR012137">
    <property type="entry name" value="Nitr_rd_NADH"/>
</dbReference>
<dbReference type="InterPro" id="IPR001199">
    <property type="entry name" value="Cyt_B5-like_heme/steroid-bd"/>
</dbReference>
<dbReference type="PIRSF" id="PIRSF000233">
    <property type="entry name" value="Nitr_rd_NADH"/>
    <property type="match status" value="1"/>
</dbReference>
<dbReference type="GO" id="GO:0050464">
    <property type="term" value="F:nitrate reductase (NADPH) activity"/>
    <property type="evidence" value="ECO:0007669"/>
    <property type="project" value="UniProtKB-EC"/>
</dbReference>
<dbReference type="InterPro" id="IPR017927">
    <property type="entry name" value="FAD-bd_FR_type"/>
</dbReference>
<dbReference type="SUPFAM" id="SSF81296">
    <property type="entry name" value="E set domains"/>
    <property type="match status" value="1"/>
</dbReference>
<dbReference type="Gene3D" id="3.90.420.10">
    <property type="entry name" value="Oxidoreductase, molybdopterin-binding domain"/>
    <property type="match status" value="1"/>
</dbReference>
<dbReference type="SUPFAM" id="SSF63380">
    <property type="entry name" value="Riboflavin synthase domain-like"/>
    <property type="match status" value="1"/>
</dbReference>
<evidence type="ECO:0000256" key="10">
    <source>
        <dbReference type="ARBA" id="ARBA00022630"/>
    </source>
</evidence>
<dbReference type="SUPFAM" id="SSF55856">
    <property type="entry name" value="Cytochrome b5-like heme/steroid binding domain"/>
    <property type="match status" value="1"/>
</dbReference>
<dbReference type="Proteomes" id="UP000807469">
    <property type="component" value="Unassembled WGS sequence"/>
</dbReference>
<keyword evidence="10" id="KW-0285">Flavoprotein</keyword>
<gene>
    <name evidence="23" type="ORF">BDN70DRAFT_893987</name>
</gene>
<evidence type="ECO:0000256" key="18">
    <source>
        <dbReference type="ARBA" id="ARBA00049155"/>
    </source>
</evidence>
<dbReference type="InterPro" id="IPR005066">
    <property type="entry name" value="MoCF_OxRdtse_dimer"/>
</dbReference>
<evidence type="ECO:0000256" key="6">
    <source>
        <dbReference type="ARBA" id="ARBA00012673"/>
    </source>
</evidence>
<dbReference type="InterPro" id="IPR022407">
    <property type="entry name" value="OxRdtase_Mopterin_BS"/>
</dbReference>
<reference evidence="23" key="1">
    <citation type="submission" date="2020-11" db="EMBL/GenBank/DDBJ databases">
        <authorList>
            <consortium name="DOE Joint Genome Institute"/>
            <person name="Ahrendt S."/>
            <person name="Riley R."/>
            <person name="Andreopoulos W."/>
            <person name="Labutti K."/>
            <person name="Pangilinan J."/>
            <person name="Ruiz-Duenas F.J."/>
            <person name="Barrasa J.M."/>
            <person name="Sanchez-Garcia M."/>
            <person name="Camarero S."/>
            <person name="Miyauchi S."/>
            <person name="Serrano A."/>
            <person name="Linde D."/>
            <person name="Babiker R."/>
            <person name="Drula E."/>
            <person name="Ayuso-Fernandez I."/>
            <person name="Pacheco R."/>
            <person name="Padilla G."/>
            <person name="Ferreira P."/>
            <person name="Barriuso J."/>
            <person name="Kellner H."/>
            <person name="Castanera R."/>
            <person name="Alfaro M."/>
            <person name="Ramirez L."/>
            <person name="Pisabarro A.G."/>
            <person name="Kuo A."/>
            <person name="Tritt A."/>
            <person name="Lipzen A."/>
            <person name="He G."/>
            <person name="Yan M."/>
            <person name="Ng V."/>
            <person name="Cullen D."/>
            <person name="Martin F."/>
            <person name="Rosso M.-N."/>
            <person name="Henrissat B."/>
            <person name="Hibbett D."/>
            <person name="Martinez A.T."/>
            <person name="Grigoriev I.V."/>
        </authorList>
    </citation>
    <scope>NUCLEOTIDE SEQUENCE</scope>
    <source>
        <strain evidence="23">CIRM-BRFM 674</strain>
    </source>
</reference>
<dbReference type="Pfam" id="PF00175">
    <property type="entry name" value="NAD_binding_1"/>
    <property type="match status" value="1"/>
</dbReference>
<accession>A0A9P6CVD9</accession>
<evidence type="ECO:0000256" key="12">
    <source>
        <dbReference type="ARBA" id="ARBA00022827"/>
    </source>
</evidence>
<feature type="binding site" evidence="19">
    <location>
        <position position="191"/>
    </location>
    <ligand>
        <name>Mo-molybdopterin</name>
        <dbReference type="ChEBI" id="CHEBI:71302"/>
    </ligand>
    <ligandPart>
        <name>Mo</name>
        <dbReference type="ChEBI" id="CHEBI:28685"/>
    </ligandPart>
</feature>
<dbReference type="OrthoDB" id="432685at2759"/>
<dbReference type="SUPFAM" id="SSF52343">
    <property type="entry name" value="Ferredoxin reductase-like, C-terminal NADP-linked domain"/>
    <property type="match status" value="1"/>
</dbReference>
<comment type="function">
    <text evidence="3">Nitrate reductase is a key enzyme involved in the first step of nitrate assimilation in plants, fungi and bacteria.</text>
</comment>
<organism evidence="23 24">
    <name type="scientific">Pholiota conissans</name>
    <dbReference type="NCBI Taxonomy" id="109636"/>
    <lineage>
        <taxon>Eukaryota</taxon>
        <taxon>Fungi</taxon>
        <taxon>Dikarya</taxon>
        <taxon>Basidiomycota</taxon>
        <taxon>Agaricomycotina</taxon>
        <taxon>Agaricomycetes</taxon>
        <taxon>Agaricomycetidae</taxon>
        <taxon>Agaricales</taxon>
        <taxon>Agaricineae</taxon>
        <taxon>Strophariaceae</taxon>
        <taxon>Pholiota</taxon>
    </lineage>
</organism>
<dbReference type="PANTHER" id="PTHR19372">
    <property type="entry name" value="SULFITE REDUCTASE"/>
    <property type="match status" value="1"/>
</dbReference>
<dbReference type="EMBL" id="MU155191">
    <property type="protein sequence ID" value="KAF9480637.1"/>
    <property type="molecule type" value="Genomic_DNA"/>
</dbReference>
<evidence type="ECO:0000256" key="8">
    <source>
        <dbReference type="ARBA" id="ARBA00022505"/>
    </source>
</evidence>
<dbReference type="Pfam" id="PF00970">
    <property type="entry name" value="FAD_binding_6"/>
    <property type="match status" value="1"/>
</dbReference>
<keyword evidence="14" id="KW-0560">Oxidoreductase</keyword>
<evidence type="ECO:0000259" key="22">
    <source>
        <dbReference type="PROSITE" id="PS51384"/>
    </source>
</evidence>
<comment type="subunit">
    <text evidence="5">Homodimer.</text>
</comment>
<dbReference type="GO" id="GO:0020037">
    <property type="term" value="F:heme binding"/>
    <property type="evidence" value="ECO:0007669"/>
    <property type="project" value="TreeGrafter"/>
</dbReference>
<dbReference type="PRINTS" id="PR00406">
    <property type="entry name" value="CYTB5RDTASE"/>
</dbReference>
<dbReference type="PROSITE" id="PS00559">
    <property type="entry name" value="MOLYBDOPTERIN_EUK"/>
    <property type="match status" value="1"/>
</dbReference>
<keyword evidence="11 19" id="KW-0479">Metal-binding</keyword>
<evidence type="ECO:0000256" key="4">
    <source>
        <dbReference type="ARBA" id="ARBA00006253"/>
    </source>
</evidence>
<comment type="cofactor">
    <cofactor evidence="1">
        <name>heme</name>
        <dbReference type="ChEBI" id="CHEBI:30413"/>
    </cofactor>
</comment>
<evidence type="ECO:0000256" key="19">
    <source>
        <dbReference type="PIRSR" id="PIRSR000233-1"/>
    </source>
</evidence>
<evidence type="ECO:0000256" key="14">
    <source>
        <dbReference type="ARBA" id="ARBA00023002"/>
    </source>
</evidence>
<evidence type="ECO:0000256" key="17">
    <source>
        <dbReference type="ARBA" id="ARBA00023157"/>
    </source>
</evidence>
<dbReference type="InterPro" id="IPR039261">
    <property type="entry name" value="FNR_nucleotide-bd"/>
</dbReference>
<dbReference type="Pfam" id="PF00173">
    <property type="entry name" value="Cyt-b5"/>
    <property type="match status" value="1"/>
</dbReference>
<dbReference type="SMART" id="SM01117">
    <property type="entry name" value="Cyt-b5"/>
    <property type="match status" value="1"/>
</dbReference>
<keyword evidence="16" id="KW-0534">Nitrate assimilation</keyword>
<keyword evidence="13" id="KW-0521">NADP</keyword>
<name>A0A9P6CVD9_9AGAR</name>
<feature type="domain" description="FAD-binding FR-type" evidence="22">
    <location>
        <begin position="673"/>
        <end position="791"/>
    </location>
</feature>
<proteinExistence type="inferred from homology"/>
<dbReference type="GO" id="GO:0006790">
    <property type="term" value="P:sulfur compound metabolic process"/>
    <property type="evidence" value="ECO:0007669"/>
    <property type="project" value="TreeGrafter"/>
</dbReference>
<dbReference type="SUPFAM" id="SSF56524">
    <property type="entry name" value="Oxidoreductase molybdopterin-binding domain"/>
    <property type="match status" value="1"/>
</dbReference>
<dbReference type="InterPro" id="IPR008335">
    <property type="entry name" value="Mopterin_OxRdtase_euk"/>
</dbReference>
<dbReference type="InterPro" id="IPR001433">
    <property type="entry name" value="OxRdtase_FAD/NAD-bd"/>
</dbReference>
<dbReference type="CDD" id="cd06183">
    <property type="entry name" value="cyt_b5_reduct_like"/>
    <property type="match status" value="1"/>
</dbReference>
<evidence type="ECO:0000256" key="11">
    <source>
        <dbReference type="ARBA" id="ARBA00022723"/>
    </source>
</evidence>
<dbReference type="InterPro" id="IPR036374">
    <property type="entry name" value="OxRdtase_Mopterin-bd_sf"/>
</dbReference>
<evidence type="ECO:0000256" key="5">
    <source>
        <dbReference type="ARBA" id="ARBA00011738"/>
    </source>
</evidence>
<dbReference type="GO" id="GO:0030151">
    <property type="term" value="F:molybdenum ion binding"/>
    <property type="evidence" value="ECO:0007669"/>
    <property type="project" value="InterPro"/>
</dbReference>
<evidence type="ECO:0000256" key="15">
    <source>
        <dbReference type="ARBA" id="ARBA00023004"/>
    </source>
</evidence>
<feature type="compositionally biased region" description="Low complexity" evidence="20">
    <location>
        <begin position="8"/>
        <end position="29"/>
    </location>
</feature>
<dbReference type="Pfam" id="PF00174">
    <property type="entry name" value="Oxidored_molyb"/>
    <property type="match status" value="1"/>
</dbReference>
<dbReference type="FunFam" id="3.90.420.10:FF:000005">
    <property type="entry name" value="Nitrate reductase"/>
    <property type="match status" value="1"/>
</dbReference>
<evidence type="ECO:0000256" key="16">
    <source>
        <dbReference type="ARBA" id="ARBA00023063"/>
    </source>
</evidence>
<evidence type="ECO:0000313" key="24">
    <source>
        <dbReference type="Proteomes" id="UP000807469"/>
    </source>
</evidence>
<dbReference type="GO" id="GO:0008482">
    <property type="term" value="F:sulfite oxidase activity"/>
    <property type="evidence" value="ECO:0007669"/>
    <property type="project" value="TreeGrafter"/>
</dbReference>
<dbReference type="PANTHER" id="PTHR19372:SF7">
    <property type="entry name" value="SULFITE OXIDASE, MITOCHONDRIAL"/>
    <property type="match status" value="1"/>
</dbReference>
<evidence type="ECO:0000256" key="7">
    <source>
        <dbReference type="ARBA" id="ARBA00015499"/>
    </source>
</evidence>
<dbReference type="GO" id="GO:0043546">
    <property type="term" value="F:molybdopterin cofactor binding"/>
    <property type="evidence" value="ECO:0007669"/>
    <property type="project" value="InterPro"/>
</dbReference>
<evidence type="ECO:0000256" key="20">
    <source>
        <dbReference type="SAM" id="MobiDB-lite"/>
    </source>
</evidence>
<evidence type="ECO:0000256" key="2">
    <source>
        <dbReference type="ARBA" id="ARBA00001974"/>
    </source>
</evidence>
<keyword evidence="12" id="KW-0274">FAD</keyword>
<dbReference type="InterPro" id="IPR014756">
    <property type="entry name" value="Ig_E-set"/>
</dbReference>
<keyword evidence="9" id="KW-0349">Heme</keyword>
<dbReference type="PROSITE" id="PS51384">
    <property type="entry name" value="FAD_FR"/>
    <property type="match status" value="1"/>
</dbReference>
<dbReference type="PRINTS" id="PR00407">
    <property type="entry name" value="EUMOPTERIN"/>
</dbReference>
<evidence type="ECO:0000256" key="13">
    <source>
        <dbReference type="ARBA" id="ARBA00022857"/>
    </source>
</evidence>
<dbReference type="InterPro" id="IPR036400">
    <property type="entry name" value="Cyt_B5-like_heme/steroid_sf"/>
</dbReference>
<dbReference type="EC" id="1.7.1.3" evidence="6"/>
<comment type="cofactor">
    <cofactor evidence="19">
        <name>Mo-molybdopterin</name>
        <dbReference type="ChEBI" id="CHEBI:71302"/>
    </cofactor>
    <text evidence="19">Binds 1 Mo-molybdopterin (Mo-MPT) cofactor per subunit.</text>
</comment>
<sequence>MPMVDTQVSPSSSSEDLPTSTSTSPSSVEVELHKNINETAQSDIHLPAPFFPPSLAQKDPRYDLPSVIPRQLPSHLGFPSLPTEKACSNVDPADIGTPDAWIPRDSRLVRLTGKHPFNSEARLRDLYEEGFITPSNLFFVRNHGAVPKVDQKTADSWELKIHGLCANPVTLTLADLRTKFRVVTVPITLVCAGNRRKEQNVVQKSLGFSWGAGGLSTALFTGVYLADVLAYVQPERSAKHVVFEGIDDLPNGPYGTSQLLSWARDPRKGMMLAWGMNGLALEPDHGFPLRLVVPSQIGGRSVKWLSRIELSPIESQHHLHFHDNKVLPMPLGPDQARKEKEWWYDPRYIIRELNVNSAVACPDHDEVLDTTSASPTYTVKGYAYAGGGRRVARVELSSDNGDTWDLASITYPEDAFRSASYTSDSVYGDLDLTDSDISFCWCFWSYDIPVERLKGSNAIMVRGMDESLALQPRDMYWNATGMMNNWWFRVCIHHLEGGKLRFEHPTMAGTQPGGWMQRLKDDGLDPSKPDFSLKSTGSAKTNVSVAASSEVVMTNPSIMRKISAAELDSMEAKEEAWFVVRGEVGVDHPCVSPEEVDLKIFTVDHPGGAQSIELVAGEDATEDFIAIHSSDARRQLAEFHIGTFQPGDTMQKQHVAADDNDDDDQTKPFLRIKRWKPVELVNIRDVSKNAKVFRFALREKTQELGLPFGQHVYVRLKRKVKVVDGVQSEWVQRAYTPLSERNATGFVDLLVKIYYPNPEFPEGGRMSLGFAELVVGDRVELKGPVGHFIWKGNGVASLHDHDRHIEEIGLVCGGSGVTPILQVLRAILSDSSSTTKVWVLDVNREFEDILCKEEIDRLARENENRVKLHYSLTGREVPDNWDYSRGRITDEMLAAHMPIPGEDKLVCICGPSAMEQKVKASLRSIGWDELTAVVLF</sequence>
<feature type="domain" description="Cytochrome b5 heme-binding" evidence="21">
    <location>
        <begin position="559"/>
        <end position="645"/>
    </location>
</feature>
<evidence type="ECO:0000313" key="23">
    <source>
        <dbReference type="EMBL" id="KAF9480637.1"/>
    </source>
</evidence>
<evidence type="ECO:0000256" key="9">
    <source>
        <dbReference type="ARBA" id="ARBA00022617"/>
    </source>
</evidence>
<keyword evidence="17" id="KW-1015">Disulfide bond</keyword>
<keyword evidence="24" id="KW-1185">Reference proteome</keyword>
<feature type="region of interest" description="Disordered" evidence="20">
    <location>
        <begin position="1"/>
        <end position="29"/>
    </location>
</feature>
<keyword evidence="15" id="KW-0408">Iron</keyword>
<dbReference type="InterPro" id="IPR008333">
    <property type="entry name" value="Cbr1-like_FAD-bd_dom"/>
</dbReference>
<dbReference type="Gene3D" id="2.60.40.650">
    <property type="match status" value="1"/>
</dbReference>
<dbReference type="GO" id="GO:0042128">
    <property type="term" value="P:nitrate assimilation"/>
    <property type="evidence" value="ECO:0007669"/>
    <property type="project" value="UniProtKB-KW"/>
</dbReference>
<dbReference type="InterPro" id="IPR000572">
    <property type="entry name" value="OxRdtase_Mopterin-bd_dom"/>
</dbReference>
<dbReference type="Pfam" id="PF03404">
    <property type="entry name" value="Mo-co_dimer"/>
    <property type="match status" value="1"/>
</dbReference>
<dbReference type="PROSITE" id="PS50255">
    <property type="entry name" value="CYTOCHROME_B5_2"/>
    <property type="match status" value="1"/>
</dbReference>
<dbReference type="PRINTS" id="PR00363">
    <property type="entry name" value="CYTOCHROMEB5"/>
</dbReference>
<keyword evidence="8 19" id="KW-0500">Molybdenum</keyword>
<protein>
    <recommendedName>
        <fullName evidence="7">Nitrate reductase [NADPH]</fullName>
        <ecNumber evidence="6">1.7.1.3</ecNumber>
    </recommendedName>
</protein>
<dbReference type="Gene3D" id="3.40.50.80">
    <property type="entry name" value="Nucleotide-binding domain of ferredoxin-NADP reductase (FNR) module"/>
    <property type="match status" value="1"/>
</dbReference>
<dbReference type="AlphaFoldDB" id="A0A9P6CVD9"/>
<comment type="caution">
    <text evidence="23">The sequence shown here is derived from an EMBL/GenBank/DDBJ whole genome shotgun (WGS) entry which is preliminary data.</text>
</comment>
<comment type="cofactor">
    <cofactor evidence="2">
        <name>FAD</name>
        <dbReference type="ChEBI" id="CHEBI:57692"/>
    </cofactor>
</comment>
<dbReference type="Gene3D" id="3.10.120.10">
    <property type="entry name" value="Cytochrome b5-like heme/steroid binding domain"/>
    <property type="match status" value="1"/>
</dbReference>